<dbReference type="SUPFAM" id="SSF110399">
    <property type="entry name" value="ThiG-like"/>
    <property type="match status" value="1"/>
</dbReference>
<evidence type="ECO:0000256" key="4">
    <source>
        <dbReference type="ARBA" id="ARBA00022679"/>
    </source>
</evidence>
<accession>A0ABW1ZLW0</accession>
<comment type="caution">
    <text evidence="11">The sequence shown here is derived from an EMBL/GenBank/DDBJ whole genome shotgun (WGS) entry which is preliminary data.</text>
</comment>
<dbReference type="InterPro" id="IPR033983">
    <property type="entry name" value="Thiazole_synthase_ThiG"/>
</dbReference>
<keyword evidence="4 8" id="KW-0808">Transferase</keyword>
<keyword evidence="6 8" id="KW-0704">Schiff base</keyword>
<evidence type="ECO:0000256" key="3">
    <source>
        <dbReference type="ARBA" id="ARBA00011960"/>
    </source>
</evidence>
<keyword evidence="12" id="KW-1185">Reference proteome</keyword>
<comment type="subcellular location">
    <subcellularLocation>
        <location evidence="8">Cytoplasm</location>
    </subcellularLocation>
</comment>
<dbReference type="InterPro" id="IPR008867">
    <property type="entry name" value="ThiG"/>
</dbReference>
<dbReference type="EC" id="2.8.1.10" evidence="3 8"/>
<evidence type="ECO:0000256" key="7">
    <source>
        <dbReference type="ARBA" id="ARBA00049897"/>
    </source>
</evidence>
<evidence type="ECO:0000313" key="11">
    <source>
        <dbReference type="EMBL" id="MFC6661721.1"/>
    </source>
</evidence>
<evidence type="ECO:0000256" key="1">
    <source>
        <dbReference type="ARBA" id="ARBA00002834"/>
    </source>
</evidence>
<gene>
    <name evidence="8" type="primary">thiG</name>
    <name evidence="11" type="ORF">ACFP90_16330</name>
</gene>
<dbReference type="EMBL" id="JBHSWB010000001">
    <property type="protein sequence ID" value="MFC6661721.1"/>
    <property type="molecule type" value="Genomic_DNA"/>
</dbReference>
<evidence type="ECO:0000256" key="8">
    <source>
        <dbReference type="HAMAP-Rule" id="MF_00443"/>
    </source>
</evidence>
<evidence type="ECO:0000259" key="10">
    <source>
        <dbReference type="Pfam" id="PF05690"/>
    </source>
</evidence>
<dbReference type="HAMAP" id="MF_00443">
    <property type="entry name" value="ThiG"/>
    <property type="match status" value="1"/>
</dbReference>
<evidence type="ECO:0000313" key="12">
    <source>
        <dbReference type="Proteomes" id="UP001596317"/>
    </source>
</evidence>
<reference evidence="12" key="1">
    <citation type="journal article" date="2019" name="Int. J. Syst. Evol. Microbiol.">
        <title>The Global Catalogue of Microorganisms (GCM) 10K type strain sequencing project: providing services to taxonomists for standard genome sequencing and annotation.</title>
        <authorList>
            <consortium name="The Broad Institute Genomics Platform"/>
            <consortium name="The Broad Institute Genome Sequencing Center for Infectious Disease"/>
            <person name="Wu L."/>
            <person name="Ma J."/>
        </authorList>
    </citation>
    <scope>NUCLEOTIDE SEQUENCE [LARGE SCALE GENOMIC DNA]</scope>
    <source>
        <strain evidence="12">CCUG 63830</strain>
    </source>
</reference>
<feature type="domain" description="Thiazole synthase ThiG" evidence="10">
    <location>
        <begin position="21"/>
        <end position="265"/>
    </location>
</feature>
<dbReference type="InterPro" id="IPR013785">
    <property type="entry name" value="Aldolase_TIM"/>
</dbReference>
<feature type="active site" description="Schiff-base intermediate with DXP" evidence="8">
    <location>
        <position position="113"/>
    </location>
</feature>
<protein>
    <recommendedName>
        <fullName evidence="3 8">Thiazole synthase</fullName>
        <ecNumber evidence="3 8">2.8.1.10</ecNumber>
    </recommendedName>
</protein>
<comment type="subunit">
    <text evidence="8">Homotetramer. Forms heterodimers with either ThiH or ThiS.</text>
</comment>
<dbReference type="GO" id="GO:1990107">
    <property type="term" value="F:thiazole synthase activity"/>
    <property type="evidence" value="ECO:0007669"/>
    <property type="project" value="UniProtKB-EC"/>
</dbReference>
<comment type="function">
    <text evidence="1 8">Catalyzes the rearrangement of 1-deoxy-D-xylulose 5-phosphate (DXP) to produce the thiazole phosphate moiety of thiamine. Sulfur is provided by the thiocarboxylate moiety of the carrier protein ThiS. In vitro, sulfur can be provided by H(2)S.</text>
</comment>
<sequence>MSSKSCGFWGWLRVQADPFHLGGRPFTSRLLAGTGKFRDFGLMREALAASGAQIITVAIRRVDLKAPGHDGLLDALDWDRLHLLPNTAGCRTAAEAVRVARLARAATGTTWIKLEVIPDARYLLPDPVGTLAAAEELAADGFTVLPYVQPDAVLARALERAGCAAVMPLASPIGSGRGLRTPDLLTTVLDGAGVPIIVDAGLGVPSDAAQALELGADAVLVNTAIAEARDPVGMAHAFALGVQAGRAAFLAGRMAARTHASPSSPVPGVPRLPDPEVPV</sequence>
<evidence type="ECO:0000256" key="5">
    <source>
        <dbReference type="ARBA" id="ARBA00022977"/>
    </source>
</evidence>
<comment type="catalytic activity">
    <reaction evidence="7 8">
        <text>[ThiS sulfur-carrier protein]-C-terminal-Gly-aminoethanethioate + 2-iminoacetate + 1-deoxy-D-xylulose 5-phosphate = [ThiS sulfur-carrier protein]-C-terminal Gly-Gly + 2-[(2R,5Z)-2-carboxy-4-methylthiazol-5(2H)-ylidene]ethyl phosphate + 2 H2O + H(+)</text>
        <dbReference type="Rhea" id="RHEA:26297"/>
        <dbReference type="Rhea" id="RHEA-COMP:12909"/>
        <dbReference type="Rhea" id="RHEA-COMP:19908"/>
        <dbReference type="ChEBI" id="CHEBI:15377"/>
        <dbReference type="ChEBI" id="CHEBI:15378"/>
        <dbReference type="ChEBI" id="CHEBI:57792"/>
        <dbReference type="ChEBI" id="CHEBI:62899"/>
        <dbReference type="ChEBI" id="CHEBI:77846"/>
        <dbReference type="ChEBI" id="CHEBI:90778"/>
        <dbReference type="ChEBI" id="CHEBI:232372"/>
        <dbReference type="EC" id="2.8.1.10"/>
    </reaction>
</comment>
<feature type="compositionally biased region" description="Pro residues" evidence="9">
    <location>
        <begin position="264"/>
        <end position="279"/>
    </location>
</feature>
<feature type="binding site" evidence="8">
    <location>
        <begin position="222"/>
        <end position="223"/>
    </location>
    <ligand>
        <name>1-deoxy-D-xylulose 5-phosphate</name>
        <dbReference type="ChEBI" id="CHEBI:57792"/>
    </ligand>
</feature>
<feature type="binding site" evidence="8">
    <location>
        <position position="174"/>
    </location>
    <ligand>
        <name>1-deoxy-D-xylulose 5-phosphate</name>
        <dbReference type="ChEBI" id="CHEBI:57792"/>
    </ligand>
</feature>
<comment type="pathway">
    <text evidence="2 8">Cofactor biosynthesis; thiamine diphosphate biosynthesis.</text>
</comment>
<evidence type="ECO:0000256" key="6">
    <source>
        <dbReference type="ARBA" id="ARBA00023270"/>
    </source>
</evidence>
<dbReference type="Gene3D" id="3.20.20.70">
    <property type="entry name" value="Aldolase class I"/>
    <property type="match status" value="1"/>
</dbReference>
<comment type="similarity">
    <text evidence="8">Belongs to the ThiG family.</text>
</comment>
<name>A0ABW1ZLW0_9DEIO</name>
<dbReference type="PANTHER" id="PTHR34266:SF2">
    <property type="entry name" value="THIAZOLE SYNTHASE"/>
    <property type="match status" value="1"/>
</dbReference>
<dbReference type="CDD" id="cd04728">
    <property type="entry name" value="ThiG"/>
    <property type="match status" value="1"/>
</dbReference>
<feature type="region of interest" description="Disordered" evidence="9">
    <location>
        <begin position="258"/>
        <end position="279"/>
    </location>
</feature>
<dbReference type="RefSeq" id="WP_380057353.1">
    <property type="nucleotide sequence ID" value="NZ_JBHSWB010000001.1"/>
</dbReference>
<organism evidence="11 12">
    <name type="scientific">Deinococcus multiflagellatus</name>
    <dbReference type="NCBI Taxonomy" id="1656887"/>
    <lineage>
        <taxon>Bacteria</taxon>
        <taxon>Thermotogati</taxon>
        <taxon>Deinococcota</taxon>
        <taxon>Deinococci</taxon>
        <taxon>Deinococcales</taxon>
        <taxon>Deinococcaceae</taxon>
        <taxon>Deinococcus</taxon>
    </lineage>
</organism>
<keyword evidence="5 8" id="KW-0784">Thiamine biosynthesis</keyword>
<feature type="binding site" evidence="8">
    <location>
        <begin position="200"/>
        <end position="201"/>
    </location>
    <ligand>
        <name>1-deoxy-D-xylulose 5-phosphate</name>
        <dbReference type="ChEBI" id="CHEBI:57792"/>
    </ligand>
</feature>
<proteinExistence type="inferred from homology"/>
<keyword evidence="8" id="KW-0963">Cytoplasm</keyword>
<dbReference type="PANTHER" id="PTHR34266">
    <property type="entry name" value="THIAZOLE SYNTHASE"/>
    <property type="match status" value="1"/>
</dbReference>
<evidence type="ECO:0000256" key="9">
    <source>
        <dbReference type="SAM" id="MobiDB-lite"/>
    </source>
</evidence>
<dbReference type="Proteomes" id="UP001596317">
    <property type="component" value="Unassembled WGS sequence"/>
</dbReference>
<evidence type="ECO:0000256" key="2">
    <source>
        <dbReference type="ARBA" id="ARBA00004948"/>
    </source>
</evidence>
<dbReference type="Pfam" id="PF05690">
    <property type="entry name" value="ThiG"/>
    <property type="match status" value="1"/>
</dbReference>